<gene>
    <name evidence="9" type="ORF">ONE63_005169</name>
</gene>
<evidence type="ECO:0000256" key="4">
    <source>
        <dbReference type="ARBA" id="ARBA00036818"/>
    </source>
</evidence>
<dbReference type="SUPFAM" id="SSF51126">
    <property type="entry name" value="Pectin lyase-like"/>
    <property type="match status" value="1"/>
</dbReference>
<evidence type="ECO:0000313" key="9">
    <source>
        <dbReference type="EMBL" id="KAJ1530246.1"/>
    </source>
</evidence>
<dbReference type="InterPro" id="IPR002022">
    <property type="entry name" value="Pec_lyase"/>
</dbReference>
<evidence type="ECO:0000256" key="3">
    <source>
        <dbReference type="ARBA" id="ARBA00023239"/>
    </source>
</evidence>
<proteinExistence type="predicted"/>
<keyword evidence="10" id="KW-1185">Reference proteome</keyword>
<dbReference type="PANTHER" id="PTHR31683:SF67">
    <property type="entry name" value="PECTIN LYASE F-RELATED"/>
    <property type="match status" value="1"/>
</dbReference>
<reference evidence="9" key="1">
    <citation type="submission" date="2022-12" db="EMBL/GenBank/DDBJ databases">
        <title>Chromosome-level genome assembly of the bean flower thrips Megalurothrips usitatus.</title>
        <authorList>
            <person name="Ma L."/>
            <person name="Liu Q."/>
            <person name="Li H."/>
            <person name="Cai W."/>
        </authorList>
    </citation>
    <scope>NUCLEOTIDE SEQUENCE</scope>
    <source>
        <strain evidence="9">Cailab_2022a</strain>
    </source>
</reference>
<comment type="function">
    <text evidence="5">Pectinolytic enzymes consist of four classes of enzymes: pectin lyase, polygalacturonase, pectin methylesterase and rhamnogalacturonase. Among pectinolytic enzymes, pectin lyase is the most important in depolymerization of pectin, since it cleaves internal glycosidic bonds of highly methylated pectins.</text>
</comment>
<feature type="domain" description="Pectate lyase" evidence="8">
    <location>
        <begin position="87"/>
        <end position="303"/>
    </location>
</feature>
<sequence length="372" mass="40971">MWGLLLLCLSHAAFQAVAWNPNCINAPVGFGHKTTGGAGGRTVVPKDINELRNYLSSKEKLVIDLDKTFDFTGSEGWVTVTGCFYKKCRGITGSEKSIAQLGTCNGRERTQVKYSKAGLTELIVSSYKTVKSSNGRGTIKGKGLRIKNAEQVIIRDITITDINPEVIWAGDALGFDKVNNVWIHKVTFRRIGRQHLVSFQQANTGITVSSCFFDGSSPFSGTCDGRHYWVWIFWGTNDQITLINNHVSNTAARLPHAGGWSKSWNNIHMIGNFLENNPHTGIEPHMGSNILCEGNIFSKFKKVINNRAHGGHLALVNTPQDAATCKKFLGEACLVNKYPGSRRASRFETSVLSTFAKLDRYAINSARKAVCV</sequence>
<evidence type="ECO:0000313" key="10">
    <source>
        <dbReference type="Proteomes" id="UP001075354"/>
    </source>
</evidence>
<evidence type="ECO:0000256" key="5">
    <source>
        <dbReference type="ARBA" id="ARBA00037631"/>
    </source>
</evidence>
<keyword evidence="3" id="KW-0456">Lyase</keyword>
<comment type="caution">
    <text evidence="9">The sequence shown here is derived from an EMBL/GenBank/DDBJ whole genome shotgun (WGS) entry which is preliminary data.</text>
</comment>
<keyword evidence="1" id="KW-1015">Disulfide bond</keyword>
<dbReference type="Gene3D" id="2.160.20.10">
    <property type="entry name" value="Single-stranded right-handed beta-helix, Pectin lyase-like"/>
    <property type="match status" value="1"/>
</dbReference>
<keyword evidence="2" id="KW-0325">Glycoprotein</keyword>
<protein>
    <recommendedName>
        <fullName evidence="6">pectin lyase</fullName>
        <ecNumber evidence="6">4.2.2.10</ecNumber>
    </recommendedName>
</protein>
<dbReference type="EC" id="4.2.2.10" evidence="6"/>
<dbReference type="AlphaFoldDB" id="A0AAV7XYI0"/>
<evidence type="ECO:0000256" key="1">
    <source>
        <dbReference type="ARBA" id="ARBA00023157"/>
    </source>
</evidence>
<evidence type="ECO:0000256" key="6">
    <source>
        <dbReference type="ARBA" id="ARBA00039082"/>
    </source>
</evidence>
<accession>A0AAV7XYI0</accession>
<dbReference type="InterPro" id="IPR011050">
    <property type="entry name" value="Pectin_lyase_fold/virulence"/>
</dbReference>
<dbReference type="GO" id="GO:0047490">
    <property type="term" value="F:pectin lyase activity"/>
    <property type="evidence" value="ECO:0007669"/>
    <property type="project" value="UniProtKB-EC"/>
</dbReference>
<organism evidence="9 10">
    <name type="scientific">Megalurothrips usitatus</name>
    <name type="common">bean blossom thrips</name>
    <dbReference type="NCBI Taxonomy" id="439358"/>
    <lineage>
        <taxon>Eukaryota</taxon>
        <taxon>Metazoa</taxon>
        <taxon>Ecdysozoa</taxon>
        <taxon>Arthropoda</taxon>
        <taxon>Hexapoda</taxon>
        <taxon>Insecta</taxon>
        <taxon>Pterygota</taxon>
        <taxon>Neoptera</taxon>
        <taxon>Paraneoptera</taxon>
        <taxon>Thysanoptera</taxon>
        <taxon>Terebrantia</taxon>
        <taxon>Thripoidea</taxon>
        <taxon>Thripidae</taxon>
        <taxon>Megalurothrips</taxon>
    </lineage>
</organism>
<feature type="chain" id="PRO_5043574749" description="pectin lyase" evidence="7">
    <location>
        <begin position="19"/>
        <end position="372"/>
    </location>
</feature>
<evidence type="ECO:0000259" key="8">
    <source>
        <dbReference type="SMART" id="SM00656"/>
    </source>
</evidence>
<dbReference type="GO" id="GO:0030570">
    <property type="term" value="F:pectate lyase activity"/>
    <property type="evidence" value="ECO:0007669"/>
    <property type="project" value="InterPro"/>
</dbReference>
<feature type="signal peptide" evidence="7">
    <location>
        <begin position="1"/>
        <end position="18"/>
    </location>
</feature>
<keyword evidence="7" id="KW-0732">Signal</keyword>
<dbReference type="PANTHER" id="PTHR31683">
    <property type="entry name" value="PECTATE LYASE 18-RELATED"/>
    <property type="match status" value="1"/>
</dbReference>
<name>A0AAV7XYI0_9NEOP</name>
<dbReference type="InterPro" id="IPR045032">
    <property type="entry name" value="PEL"/>
</dbReference>
<dbReference type="InterPro" id="IPR012334">
    <property type="entry name" value="Pectin_lyas_fold"/>
</dbReference>
<dbReference type="EMBL" id="JAPTSV010000002">
    <property type="protein sequence ID" value="KAJ1530246.1"/>
    <property type="molecule type" value="Genomic_DNA"/>
</dbReference>
<dbReference type="Proteomes" id="UP001075354">
    <property type="component" value="Chromosome 2"/>
</dbReference>
<evidence type="ECO:0000256" key="2">
    <source>
        <dbReference type="ARBA" id="ARBA00023180"/>
    </source>
</evidence>
<evidence type="ECO:0000256" key="7">
    <source>
        <dbReference type="SAM" id="SignalP"/>
    </source>
</evidence>
<comment type="catalytic activity">
    <reaction evidence="4">
        <text>Eliminative cleavage of (1-&gt;4)-alpha-D-galacturonan methyl ester to give oligosaccharides with 4-deoxy-6-O-methyl-alpha-D-galact-4-enuronosyl groups at their non-reducing ends.</text>
        <dbReference type="EC" id="4.2.2.10"/>
    </reaction>
</comment>
<dbReference type="SMART" id="SM00656">
    <property type="entry name" value="Amb_all"/>
    <property type="match status" value="1"/>
</dbReference>